<feature type="compositionally biased region" description="Basic and acidic residues" evidence="1">
    <location>
        <begin position="7"/>
        <end position="23"/>
    </location>
</feature>
<gene>
    <name evidence="3" type="ORF">PVAP13_5KG083787</name>
</gene>
<evidence type="ECO:0000259" key="2">
    <source>
        <dbReference type="Pfam" id="PF07762"/>
    </source>
</evidence>
<evidence type="ECO:0000313" key="4">
    <source>
        <dbReference type="Proteomes" id="UP000823388"/>
    </source>
</evidence>
<accession>A0A8T0SEQ2</accession>
<protein>
    <recommendedName>
        <fullName evidence="2">DUF1618 domain-containing protein</fullName>
    </recommendedName>
</protein>
<evidence type="ECO:0000313" key="3">
    <source>
        <dbReference type="EMBL" id="KAG2595555.1"/>
    </source>
</evidence>
<dbReference type="PANTHER" id="PTHR33086:SF58">
    <property type="entry name" value="DUF1618 DOMAIN-CONTAINING PROTEIN"/>
    <property type="match status" value="1"/>
</dbReference>
<proteinExistence type="predicted"/>
<sequence length="422" mass="46986">MASEAAESSRAREEAAEREAREELARQQRPAWVALATIPLMYGADDAGAEAMAPGTGDLLLKLQDPPRASYLKLPDRLVPDAMLHRPCILGSAPGRLLLRVSHKGQGRDVVDAEYYLLDTVGGTATLLPVLPPELPVKRFVSRTIGLIADPRCPGNYMVVYLHPTPMSSSRRYSGLLYYSTATAQWAFKPLVSAPDHEPWGEHGVFAHDGLLWWVDVAYGMLVCNPFDGHPRLRFIPLPPGCKMHGLVDGPRPTSVMDHRRLVRPSQGMLRYVEIQGLSYDSDAVNAPPPPPPTVTMWTLVNPAGPHTWRFECEASFADIWAHDSYVAAGLPRGKVPKLALVDPTNHDVVYFFQDTALFALDVRARRVLACAEERLMDRNFHYSPFVDAWEWEWELPPTVSGEDPAPDGTRISYLCYSIPRF</sequence>
<dbReference type="InterPro" id="IPR011676">
    <property type="entry name" value="DUF1618"/>
</dbReference>
<name>A0A8T0SEQ2_PANVG</name>
<feature type="domain" description="DUF1618" evidence="2">
    <location>
        <begin position="214"/>
        <end position="351"/>
    </location>
</feature>
<comment type="caution">
    <text evidence="3">The sequence shown here is derived from an EMBL/GenBank/DDBJ whole genome shotgun (WGS) entry which is preliminary data.</text>
</comment>
<feature type="region of interest" description="Disordered" evidence="1">
    <location>
        <begin position="1"/>
        <end position="23"/>
    </location>
</feature>
<organism evidence="3 4">
    <name type="scientific">Panicum virgatum</name>
    <name type="common">Blackwell switchgrass</name>
    <dbReference type="NCBI Taxonomy" id="38727"/>
    <lineage>
        <taxon>Eukaryota</taxon>
        <taxon>Viridiplantae</taxon>
        <taxon>Streptophyta</taxon>
        <taxon>Embryophyta</taxon>
        <taxon>Tracheophyta</taxon>
        <taxon>Spermatophyta</taxon>
        <taxon>Magnoliopsida</taxon>
        <taxon>Liliopsida</taxon>
        <taxon>Poales</taxon>
        <taxon>Poaceae</taxon>
        <taxon>PACMAD clade</taxon>
        <taxon>Panicoideae</taxon>
        <taxon>Panicodae</taxon>
        <taxon>Paniceae</taxon>
        <taxon>Panicinae</taxon>
        <taxon>Panicum</taxon>
        <taxon>Panicum sect. Hiantes</taxon>
    </lineage>
</organism>
<evidence type="ECO:0000256" key="1">
    <source>
        <dbReference type="SAM" id="MobiDB-lite"/>
    </source>
</evidence>
<dbReference type="Pfam" id="PF07762">
    <property type="entry name" value="DUF1618"/>
    <property type="match status" value="1"/>
</dbReference>
<keyword evidence="4" id="KW-1185">Reference proteome</keyword>
<dbReference type="AlphaFoldDB" id="A0A8T0SEQ2"/>
<dbReference type="Proteomes" id="UP000823388">
    <property type="component" value="Chromosome 5K"/>
</dbReference>
<dbReference type="EMBL" id="CM029045">
    <property type="protein sequence ID" value="KAG2595555.1"/>
    <property type="molecule type" value="Genomic_DNA"/>
</dbReference>
<dbReference type="PANTHER" id="PTHR33086">
    <property type="entry name" value="OS05G0468200 PROTEIN-RELATED"/>
    <property type="match status" value="1"/>
</dbReference>
<reference evidence="3" key="1">
    <citation type="submission" date="2020-05" db="EMBL/GenBank/DDBJ databases">
        <title>WGS assembly of Panicum virgatum.</title>
        <authorList>
            <person name="Lovell J.T."/>
            <person name="Jenkins J."/>
            <person name="Shu S."/>
            <person name="Juenger T.E."/>
            <person name="Schmutz J."/>
        </authorList>
    </citation>
    <scope>NUCLEOTIDE SEQUENCE</scope>
    <source>
        <strain evidence="3">AP13</strain>
    </source>
</reference>